<keyword evidence="20" id="KW-1185">Reference proteome</keyword>
<evidence type="ECO:0000256" key="14">
    <source>
        <dbReference type="PROSITE-ProRule" id="PRU01360"/>
    </source>
</evidence>
<reference evidence="19 20" key="1">
    <citation type="submission" date="2018-04" db="EMBL/GenBank/DDBJ databases">
        <title>Genomic Encyclopedia of Type Strains, Phase IV (KMG-IV): sequencing the most valuable type-strain genomes for metagenomic binning, comparative biology and taxonomic classification.</title>
        <authorList>
            <person name="Goeker M."/>
        </authorList>
    </citation>
    <scope>NUCLEOTIDE SEQUENCE [LARGE SCALE GENOMIC DNA]</scope>
    <source>
        <strain evidence="19 20">DSM 10065</strain>
    </source>
</reference>
<keyword evidence="5" id="KW-0410">Iron transport</keyword>
<gene>
    <name evidence="19" type="ORF">C7440_2978</name>
</gene>
<evidence type="ECO:0000256" key="12">
    <source>
        <dbReference type="ARBA" id="ARBA00023170"/>
    </source>
</evidence>
<proteinExistence type="inferred from homology"/>
<evidence type="ECO:0000256" key="1">
    <source>
        <dbReference type="ARBA" id="ARBA00004571"/>
    </source>
</evidence>
<keyword evidence="4 14" id="KW-1134">Transmembrane beta strand</keyword>
<dbReference type="InterPro" id="IPR039426">
    <property type="entry name" value="TonB-dep_rcpt-like"/>
</dbReference>
<evidence type="ECO:0000256" key="9">
    <source>
        <dbReference type="ARBA" id="ARBA00023065"/>
    </source>
</evidence>
<keyword evidence="3 14" id="KW-0813">Transport</keyword>
<feature type="chain" id="PRO_5015545162" evidence="16">
    <location>
        <begin position="31"/>
        <end position="718"/>
    </location>
</feature>
<name>A0A2U1CK84_9BURK</name>
<dbReference type="InterPro" id="IPR037066">
    <property type="entry name" value="Plug_dom_sf"/>
</dbReference>
<dbReference type="CDD" id="cd01347">
    <property type="entry name" value="ligand_gated_channel"/>
    <property type="match status" value="1"/>
</dbReference>
<evidence type="ECO:0000256" key="6">
    <source>
        <dbReference type="ARBA" id="ARBA00022692"/>
    </source>
</evidence>
<evidence type="ECO:0000259" key="18">
    <source>
        <dbReference type="Pfam" id="PF07715"/>
    </source>
</evidence>
<evidence type="ECO:0000256" key="5">
    <source>
        <dbReference type="ARBA" id="ARBA00022496"/>
    </source>
</evidence>
<comment type="similarity">
    <text evidence="2 14 15">Belongs to the TonB-dependent receptor family.</text>
</comment>
<keyword evidence="6 14" id="KW-0812">Transmembrane</keyword>
<evidence type="ECO:0000313" key="20">
    <source>
        <dbReference type="Proteomes" id="UP000246145"/>
    </source>
</evidence>
<dbReference type="Gene3D" id="2.170.130.10">
    <property type="entry name" value="TonB-dependent receptor, plug domain"/>
    <property type="match status" value="1"/>
</dbReference>
<evidence type="ECO:0000256" key="11">
    <source>
        <dbReference type="ARBA" id="ARBA00023136"/>
    </source>
</evidence>
<evidence type="ECO:0000256" key="10">
    <source>
        <dbReference type="ARBA" id="ARBA00023077"/>
    </source>
</evidence>
<dbReference type="STRING" id="1231391.GCA_000308195_01732"/>
<keyword evidence="10 15" id="KW-0798">TonB box</keyword>
<organism evidence="19 20">
    <name type="scientific">Pusillimonas noertemannii</name>
    <dbReference type="NCBI Taxonomy" id="305977"/>
    <lineage>
        <taxon>Bacteria</taxon>
        <taxon>Pseudomonadati</taxon>
        <taxon>Pseudomonadota</taxon>
        <taxon>Betaproteobacteria</taxon>
        <taxon>Burkholderiales</taxon>
        <taxon>Alcaligenaceae</taxon>
        <taxon>Pusillimonas</taxon>
    </lineage>
</organism>
<accession>A0A2U1CK84</accession>
<evidence type="ECO:0000256" key="3">
    <source>
        <dbReference type="ARBA" id="ARBA00022448"/>
    </source>
</evidence>
<keyword evidence="8" id="KW-0408">Iron</keyword>
<dbReference type="AlphaFoldDB" id="A0A2U1CK84"/>
<keyword evidence="12 19" id="KW-0675">Receptor</keyword>
<evidence type="ECO:0000256" key="8">
    <source>
        <dbReference type="ARBA" id="ARBA00023004"/>
    </source>
</evidence>
<keyword evidence="11 14" id="KW-0472">Membrane</keyword>
<sequence length="718" mass="77599">MPPLPLRRRLQYTRSALVLCGLLASAPLHARKADNAPAPSGTRAAPLLESIIVSGAVNDPLSPSPQAALRALQSRPGNISLITAEDYADRPALGLGDALAGTAGVFTQSAAGPQSAKLSIRGSGLTSPLGVRGLMLLRDGLPLNQADGTVDPSYADPFNARYIEILRGANALRYGAATLGGAINIVSPTGYSHPGLETRLQGGSYGYLQAQARAGQVFDNGLDAFASVGHFQTDGSAAHSRQKALRFYGNLGYRASEGSRGRFHVDILDMDQDVTNPLTMAQLRGEAGPDNPSPPWPERRARTHPHVRLAYQHTLTQGRDTLSLGTYYIDTTLDLLGTVVPIFYRTRDYGVALRGEILRDLGGHENRLTWGASLARGHSNSQTYGPFVLPGGMILDPSTEQYEAITTSAQTALFYLENSYSLTPALSVSAAMQAITAQRRRGITALRNPPALPAYFKDVDQDRRYNGFSPKLGLLWQVAPDAQVFANLSRSFEPPSTLQFYNTQGTTEAQKATTWEVGSRGSSRLVNWEAALFYSRVKDELLNIAKLGPSGEPIGYQGGNIPDTRRLGLELQLRGEVSPEPLAGSVHWSLSYTWSRFRHAGDTAFGDNRLPLIPQHYGQASISYRHPSGVYFGPELVFASSSYVDQANTLRAPGYGVVNFTVGYAPASGRFRVFVNARNLADKRYAASIEQTARADPGEAAFYPGMRRSIFAGAQILW</sequence>
<dbReference type="GO" id="GO:0015344">
    <property type="term" value="F:siderophore uptake transmembrane transporter activity"/>
    <property type="evidence" value="ECO:0007669"/>
    <property type="project" value="TreeGrafter"/>
</dbReference>
<evidence type="ECO:0000256" key="2">
    <source>
        <dbReference type="ARBA" id="ARBA00009810"/>
    </source>
</evidence>
<dbReference type="PANTHER" id="PTHR32552:SF68">
    <property type="entry name" value="FERRICHROME OUTER MEMBRANE TRANSPORTER_PHAGE RECEPTOR"/>
    <property type="match status" value="1"/>
</dbReference>
<dbReference type="InterPro" id="IPR000531">
    <property type="entry name" value="Beta-barrel_TonB"/>
</dbReference>
<dbReference type="InterPro" id="IPR012910">
    <property type="entry name" value="Plug_dom"/>
</dbReference>
<feature type="domain" description="TonB-dependent receptor-like beta-barrel" evidence="17">
    <location>
        <begin position="255"/>
        <end position="680"/>
    </location>
</feature>
<dbReference type="EMBL" id="QEKO01000004">
    <property type="protein sequence ID" value="PVY61426.1"/>
    <property type="molecule type" value="Genomic_DNA"/>
</dbReference>
<feature type="domain" description="TonB-dependent receptor plug" evidence="18">
    <location>
        <begin position="73"/>
        <end position="182"/>
    </location>
</feature>
<comment type="caution">
    <text evidence="19">The sequence shown here is derived from an EMBL/GenBank/DDBJ whole genome shotgun (WGS) entry which is preliminary data.</text>
</comment>
<dbReference type="Pfam" id="PF07715">
    <property type="entry name" value="Plug"/>
    <property type="match status" value="1"/>
</dbReference>
<evidence type="ECO:0000256" key="15">
    <source>
        <dbReference type="RuleBase" id="RU003357"/>
    </source>
</evidence>
<keyword evidence="7 16" id="KW-0732">Signal</keyword>
<dbReference type="Proteomes" id="UP000246145">
    <property type="component" value="Unassembled WGS sequence"/>
</dbReference>
<dbReference type="OrthoDB" id="7176844at2"/>
<evidence type="ECO:0000256" key="4">
    <source>
        <dbReference type="ARBA" id="ARBA00022452"/>
    </source>
</evidence>
<evidence type="ECO:0000256" key="16">
    <source>
        <dbReference type="SAM" id="SignalP"/>
    </source>
</evidence>
<evidence type="ECO:0000256" key="7">
    <source>
        <dbReference type="ARBA" id="ARBA00022729"/>
    </source>
</evidence>
<dbReference type="InterPro" id="IPR036942">
    <property type="entry name" value="Beta-barrel_TonB_sf"/>
</dbReference>
<comment type="subcellular location">
    <subcellularLocation>
        <location evidence="1 14">Cell outer membrane</location>
        <topology evidence="1 14">Multi-pass membrane protein</topology>
    </subcellularLocation>
</comment>
<evidence type="ECO:0000259" key="17">
    <source>
        <dbReference type="Pfam" id="PF00593"/>
    </source>
</evidence>
<evidence type="ECO:0000313" key="19">
    <source>
        <dbReference type="EMBL" id="PVY61426.1"/>
    </source>
</evidence>
<dbReference type="PANTHER" id="PTHR32552">
    <property type="entry name" value="FERRICHROME IRON RECEPTOR-RELATED"/>
    <property type="match status" value="1"/>
</dbReference>
<dbReference type="Gene3D" id="2.40.170.20">
    <property type="entry name" value="TonB-dependent receptor, beta-barrel domain"/>
    <property type="match status" value="1"/>
</dbReference>
<keyword evidence="9" id="KW-0406">Ion transport</keyword>
<dbReference type="Pfam" id="PF00593">
    <property type="entry name" value="TonB_dep_Rec_b-barrel"/>
    <property type="match status" value="1"/>
</dbReference>
<evidence type="ECO:0000256" key="13">
    <source>
        <dbReference type="ARBA" id="ARBA00023237"/>
    </source>
</evidence>
<protein>
    <submittedName>
        <fullName evidence="19">Iron complex outermembrane receptor protein</fullName>
    </submittedName>
</protein>
<dbReference type="PROSITE" id="PS52016">
    <property type="entry name" value="TONB_DEPENDENT_REC_3"/>
    <property type="match status" value="1"/>
</dbReference>
<dbReference type="SUPFAM" id="SSF56935">
    <property type="entry name" value="Porins"/>
    <property type="match status" value="1"/>
</dbReference>
<dbReference type="GO" id="GO:0009279">
    <property type="term" value="C:cell outer membrane"/>
    <property type="evidence" value="ECO:0007669"/>
    <property type="project" value="UniProtKB-SubCell"/>
</dbReference>
<keyword evidence="13 14" id="KW-0998">Cell outer membrane</keyword>
<feature type="signal peptide" evidence="16">
    <location>
        <begin position="1"/>
        <end position="30"/>
    </location>
</feature>